<evidence type="ECO:0000313" key="3">
    <source>
        <dbReference type="Proteomes" id="UP000002412"/>
    </source>
</evidence>
<dbReference type="Proteomes" id="UP000002412">
    <property type="component" value="Plasmid p_59kb"/>
</dbReference>
<sequence length="149" mass="16373">MRKILVLTLLVFSIAGCISSPNGNYASAPIGFDQKMAEDTVKQLVLLYPPAHTRFTLKQSPTDAYGAYLVKSLRLKGYAIAELSHTDKQAASKTAFSSNTNMTLEYIVDSVANTNLYRVTINVGKQTLSRAYVSQNGSIYPSVSWARKE</sequence>
<name>A0A0U1QTB5_YERP3</name>
<dbReference type="EMBL" id="CP000718">
    <property type="protein sequence ID" value="ABS45624.1"/>
    <property type="molecule type" value="Genomic_DNA"/>
</dbReference>
<dbReference type="RefSeq" id="WP_011988468.1">
    <property type="nucleotide sequence ID" value="NC_009704.1"/>
</dbReference>
<proteinExistence type="predicted"/>
<dbReference type="AlphaFoldDB" id="A0A0U1QTB5"/>
<keyword evidence="2" id="KW-0614">Plasmid</keyword>
<dbReference type="NCBIfam" id="NF010457">
    <property type="entry name" value="PRK13883.1-4"/>
    <property type="match status" value="1"/>
</dbReference>
<evidence type="ECO:0000256" key="1">
    <source>
        <dbReference type="SAM" id="SignalP"/>
    </source>
</evidence>
<keyword evidence="1" id="KW-0732">Signal</keyword>
<gene>
    <name evidence="2" type="ordered locus">YpsIP31758_A0053</name>
</gene>
<feature type="chain" id="PRO_5006713849" evidence="1">
    <location>
        <begin position="20"/>
        <end position="149"/>
    </location>
</feature>
<organism evidence="2 3">
    <name type="scientific">Yersinia pseudotuberculosis serotype O:1b (strain IP 31758)</name>
    <dbReference type="NCBI Taxonomy" id="349747"/>
    <lineage>
        <taxon>Bacteria</taxon>
        <taxon>Pseudomonadati</taxon>
        <taxon>Pseudomonadota</taxon>
        <taxon>Gammaproteobacteria</taxon>
        <taxon>Enterobacterales</taxon>
        <taxon>Yersiniaceae</taxon>
        <taxon>Yersinia</taxon>
    </lineage>
</organism>
<dbReference type="HOGENOM" id="CLU_135589_0_0_6"/>
<reference evidence="2 3" key="1">
    <citation type="journal article" date="2007" name="PLoS Genet.">
        <title>The complete genome sequence of Yersinia pseudotuberculosis IP31758, the causative agent of Far East scarlet-like fever.</title>
        <authorList>
            <person name="Eppinger M."/>
            <person name="Rosovitz M.J."/>
            <person name="Fricke W.F."/>
            <person name="Rasko D.A."/>
            <person name="Kokorina G."/>
            <person name="Fayolle C."/>
            <person name="Lindler L.E."/>
            <person name="Carniel E."/>
            <person name="Ravel J."/>
        </authorList>
    </citation>
    <scope>NUCLEOTIDE SEQUENCE [LARGE SCALE GENOMIC DNA]</scope>
    <source>
        <strain evidence="2 3">IP 31758</strain>
        <plasmid evidence="3">Plasmid plasmid_59kb</plasmid>
    </source>
</reference>
<dbReference type="PROSITE" id="PS51257">
    <property type="entry name" value="PROKAR_LIPOPROTEIN"/>
    <property type="match status" value="1"/>
</dbReference>
<evidence type="ECO:0000313" key="2">
    <source>
        <dbReference type="EMBL" id="ABS45624.1"/>
    </source>
</evidence>
<accession>A0A0U1QTB5</accession>
<dbReference type="KEGG" id="ypi:YpsIP31758_A0053"/>
<dbReference type="InterPro" id="IPR010837">
    <property type="entry name" value="Conjugal_tfr_TrbH"/>
</dbReference>
<dbReference type="Pfam" id="PF07283">
    <property type="entry name" value="TrbH"/>
    <property type="match status" value="1"/>
</dbReference>
<geneLocation type="plasmid" evidence="3">
    <name>plasmid_59kb</name>
</geneLocation>
<feature type="signal peptide" evidence="1">
    <location>
        <begin position="1"/>
        <end position="19"/>
    </location>
</feature>
<protein>
    <submittedName>
        <fullName evidence="2">Conjugal transfer protein TrbH</fullName>
    </submittedName>
</protein>